<evidence type="ECO:0000313" key="8">
    <source>
        <dbReference type="Proteomes" id="UP000196386"/>
    </source>
</evidence>
<dbReference type="PANTHER" id="PTHR43085:SF1">
    <property type="entry name" value="PSEUDOURIDINE KINASE-RELATED"/>
    <property type="match status" value="1"/>
</dbReference>
<comment type="caution">
    <text evidence="7">The sequence shown here is derived from an EMBL/GenBank/DDBJ whole genome shotgun (WGS) entry which is preliminary data.</text>
</comment>
<keyword evidence="5" id="KW-0067">ATP-binding</keyword>
<dbReference type="GO" id="GO:0005524">
    <property type="term" value="F:ATP binding"/>
    <property type="evidence" value="ECO:0007669"/>
    <property type="project" value="UniProtKB-KW"/>
</dbReference>
<keyword evidence="4" id="KW-0418">Kinase</keyword>
<dbReference type="PANTHER" id="PTHR43085">
    <property type="entry name" value="HEXOKINASE FAMILY MEMBER"/>
    <property type="match status" value="1"/>
</dbReference>
<evidence type="ECO:0000256" key="5">
    <source>
        <dbReference type="ARBA" id="ARBA00022840"/>
    </source>
</evidence>
<name>A0A1Y4MG33_9FIRM</name>
<reference evidence="8" key="1">
    <citation type="submission" date="2017-04" db="EMBL/GenBank/DDBJ databases">
        <title>Function of individual gut microbiota members based on whole genome sequencing of pure cultures obtained from chicken caecum.</title>
        <authorList>
            <person name="Medvecky M."/>
            <person name="Cejkova D."/>
            <person name="Polansky O."/>
            <person name="Karasova D."/>
            <person name="Kubasova T."/>
            <person name="Cizek A."/>
            <person name="Rychlik I."/>
        </authorList>
    </citation>
    <scope>NUCLEOTIDE SEQUENCE [LARGE SCALE GENOMIC DNA]</scope>
    <source>
        <strain evidence="8">An175</strain>
    </source>
</reference>
<comment type="similarity">
    <text evidence="1">Belongs to the carbohydrate kinase PfkB family.</text>
</comment>
<dbReference type="Pfam" id="PF00294">
    <property type="entry name" value="PfkB"/>
    <property type="match status" value="1"/>
</dbReference>
<protein>
    <recommendedName>
        <fullName evidence="6">Carbohydrate kinase PfkB domain-containing protein</fullName>
    </recommendedName>
</protein>
<evidence type="ECO:0000313" key="7">
    <source>
        <dbReference type="EMBL" id="OUP67733.1"/>
    </source>
</evidence>
<keyword evidence="2" id="KW-0808">Transferase</keyword>
<dbReference type="GO" id="GO:0016301">
    <property type="term" value="F:kinase activity"/>
    <property type="evidence" value="ECO:0007669"/>
    <property type="project" value="UniProtKB-KW"/>
</dbReference>
<evidence type="ECO:0000259" key="6">
    <source>
        <dbReference type="Pfam" id="PF00294"/>
    </source>
</evidence>
<dbReference type="InterPro" id="IPR050306">
    <property type="entry name" value="PfkB_Carbo_kinase"/>
</dbReference>
<dbReference type="PROSITE" id="PS00584">
    <property type="entry name" value="PFKB_KINASES_2"/>
    <property type="match status" value="1"/>
</dbReference>
<dbReference type="CDD" id="cd01166">
    <property type="entry name" value="KdgK"/>
    <property type="match status" value="1"/>
</dbReference>
<sequence length="324" mass="34479">MEHAKTGRPFISIGELLVECIPVEPKLRICEEGAIIKTASGSCGIVACAYARLGGNAAFFGKVGRDGLSDFVYGALKREGVDVSHIVVSDEGQIGLSFVEYLENGRNFQYYRKNSVGSRLSPADIDETFIAGASAIHYAGMLLEVSPEMRAACQECVRIARKHGVPVSFDPNIRKEVMGSDEARGRLLEAIRSADIIAPTLDEARFVTGLDDPHDILRELHAWGPRVIALTCDANGAIVSDGKQIVTAGGIDVPAIDPTGAGDTFAAALVYCVLQGYDLERTALFCNCAGSLAVTKQGSIGRALPSSAEVEALMLQNPCTLSLF</sequence>
<accession>A0A1Y4MG33</accession>
<dbReference type="InterPro" id="IPR029056">
    <property type="entry name" value="Ribokinase-like"/>
</dbReference>
<evidence type="ECO:0000256" key="4">
    <source>
        <dbReference type="ARBA" id="ARBA00022777"/>
    </source>
</evidence>
<gene>
    <name evidence="7" type="ORF">B5F11_16715</name>
</gene>
<dbReference type="EMBL" id="NFKP01000027">
    <property type="protein sequence ID" value="OUP67733.1"/>
    <property type="molecule type" value="Genomic_DNA"/>
</dbReference>
<feature type="domain" description="Carbohydrate kinase PfkB" evidence="6">
    <location>
        <begin position="12"/>
        <end position="301"/>
    </location>
</feature>
<dbReference type="Proteomes" id="UP000196386">
    <property type="component" value="Unassembled WGS sequence"/>
</dbReference>
<organism evidence="7 8">
    <name type="scientific">Anaerotruncus colihominis</name>
    <dbReference type="NCBI Taxonomy" id="169435"/>
    <lineage>
        <taxon>Bacteria</taxon>
        <taxon>Bacillati</taxon>
        <taxon>Bacillota</taxon>
        <taxon>Clostridia</taxon>
        <taxon>Eubacteriales</taxon>
        <taxon>Oscillospiraceae</taxon>
        <taxon>Anaerotruncus</taxon>
    </lineage>
</organism>
<evidence type="ECO:0000256" key="2">
    <source>
        <dbReference type="ARBA" id="ARBA00022679"/>
    </source>
</evidence>
<keyword evidence="3" id="KW-0547">Nucleotide-binding</keyword>
<evidence type="ECO:0000256" key="1">
    <source>
        <dbReference type="ARBA" id="ARBA00010688"/>
    </source>
</evidence>
<dbReference type="InterPro" id="IPR011611">
    <property type="entry name" value="PfkB_dom"/>
</dbReference>
<proteinExistence type="inferred from homology"/>
<dbReference type="RefSeq" id="WP_087302818.1">
    <property type="nucleotide sequence ID" value="NZ_NFKP01000027.1"/>
</dbReference>
<dbReference type="SUPFAM" id="SSF53613">
    <property type="entry name" value="Ribokinase-like"/>
    <property type="match status" value="1"/>
</dbReference>
<dbReference type="InterPro" id="IPR002173">
    <property type="entry name" value="Carboh/pur_kinase_PfkB_CS"/>
</dbReference>
<dbReference type="Gene3D" id="3.40.1190.20">
    <property type="match status" value="1"/>
</dbReference>
<dbReference type="AlphaFoldDB" id="A0A1Y4MG33"/>
<evidence type="ECO:0000256" key="3">
    <source>
        <dbReference type="ARBA" id="ARBA00022741"/>
    </source>
</evidence>